<name>A0A1G2QWS6_9BACT</name>
<gene>
    <name evidence="2" type="ORF">A2672_02830</name>
</gene>
<organism evidence="2 3">
    <name type="scientific">Candidatus Wildermuthbacteria bacterium RIFCSPHIGHO2_01_FULL_49_22b</name>
    <dbReference type="NCBI Taxonomy" id="1802448"/>
    <lineage>
        <taxon>Bacteria</taxon>
        <taxon>Candidatus Wildermuthiibacteriota</taxon>
    </lineage>
</organism>
<reference evidence="2 3" key="1">
    <citation type="journal article" date="2016" name="Nat. Commun.">
        <title>Thousands of microbial genomes shed light on interconnected biogeochemical processes in an aquifer system.</title>
        <authorList>
            <person name="Anantharaman K."/>
            <person name="Brown C.T."/>
            <person name="Hug L.A."/>
            <person name="Sharon I."/>
            <person name="Castelle C.J."/>
            <person name="Probst A.J."/>
            <person name="Thomas B.C."/>
            <person name="Singh A."/>
            <person name="Wilkins M.J."/>
            <person name="Karaoz U."/>
            <person name="Brodie E.L."/>
            <person name="Williams K.H."/>
            <person name="Hubbard S.S."/>
            <person name="Banfield J.F."/>
        </authorList>
    </citation>
    <scope>NUCLEOTIDE SEQUENCE [LARGE SCALE GENOMIC DNA]</scope>
</reference>
<dbReference type="Proteomes" id="UP000178065">
    <property type="component" value="Unassembled WGS sequence"/>
</dbReference>
<evidence type="ECO:0000256" key="1">
    <source>
        <dbReference type="SAM" id="Phobius"/>
    </source>
</evidence>
<evidence type="ECO:0000313" key="2">
    <source>
        <dbReference type="EMBL" id="OHA64609.1"/>
    </source>
</evidence>
<dbReference type="AlphaFoldDB" id="A0A1G2QWS6"/>
<feature type="transmembrane region" description="Helical" evidence="1">
    <location>
        <begin position="15"/>
        <end position="37"/>
    </location>
</feature>
<sequence>MAERAKQLKTNKGRLHFWFLVVFSVLLIIVFVFYLPFRFQAGMQQHEEEPSFMEEDQPHEDDVGEGPRVNWIDAVLPRALADEGHDEAEPHGILEDHAPGSTGQLQPLVSPAWWLLLTVSVLLIALLSFVVHRFITVKK</sequence>
<feature type="transmembrane region" description="Helical" evidence="1">
    <location>
        <begin position="112"/>
        <end position="135"/>
    </location>
</feature>
<dbReference type="EMBL" id="MHTT01000031">
    <property type="protein sequence ID" value="OHA64609.1"/>
    <property type="molecule type" value="Genomic_DNA"/>
</dbReference>
<accession>A0A1G2QWS6</accession>
<keyword evidence="1" id="KW-0812">Transmembrane</keyword>
<dbReference type="STRING" id="1802448.A2672_02830"/>
<comment type="caution">
    <text evidence="2">The sequence shown here is derived from an EMBL/GenBank/DDBJ whole genome shotgun (WGS) entry which is preliminary data.</text>
</comment>
<protein>
    <submittedName>
        <fullName evidence="2">Uncharacterized protein</fullName>
    </submittedName>
</protein>
<keyword evidence="1" id="KW-1133">Transmembrane helix</keyword>
<proteinExistence type="predicted"/>
<keyword evidence="1" id="KW-0472">Membrane</keyword>
<evidence type="ECO:0000313" key="3">
    <source>
        <dbReference type="Proteomes" id="UP000178065"/>
    </source>
</evidence>